<evidence type="ECO:0000256" key="1">
    <source>
        <dbReference type="SAM" id="Phobius"/>
    </source>
</evidence>
<keyword evidence="3" id="KW-1185">Reference proteome</keyword>
<protein>
    <submittedName>
        <fullName evidence="2">Uncharacterized protein</fullName>
    </submittedName>
</protein>
<dbReference type="OrthoDB" id="10337262at2759"/>
<dbReference type="Proteomes" id="UP000800096">
    <property type="component" value="Unassembled WGS sequence"/>
</dbReference>
<name>A0A6A5R0C4_AMPQU</name>
<dbReference type="EMBL" id="ML979132">
    <property type="protein sequence ID" value="KAF1921511.1"/>
    <property type="molecule type" value="Genomic_DNA"/>
</dbReference>
<organism evidence="2 3">
    <name type="scientific">Ampelomyces quisqualis</name>
    <name type="common">Powdery mildew agent</name>
    <dbReference type="NCBI Taxonomy" id="50730"/>
    <lineage>
        <taxon>Eukaryota</taxon>
        <taxon>Fungi</taxon>
        <taxon>Dikarya</taxon>
        <taxon>Ascomycota</taxon>
        <taxon>Pezizomycotina</taxon>
        <taxon>Dothideomycetes</taxon>
        <taxon>Pleosporomycetidae</taxon>
        <taxon>Pleosporales</taxon>
        <taxon>Pleosporineae</taxon>
        <taxon>Phaeosphaeriaceae</taxon>
        <taxon>Ampelomyces</taxon>
    </lineage>
</organism>
<gene>
    <name evidence="2" type="ORF">BDU57DRAFT_535157</name>
</gene>
<keyword evidence="1" id="KW-0472">Membrane</keyword>
<reference evidence="2" key="1">
    <citation type="journal article" date="2020" name="Stud. Mycol.">
        <title>101 Dothideomycetes genomes: a test case for predicting lifestyles and emergence of pathogens.</title>
        <authorList>
            <person name="Haridas S."/>
            <person name="Albert R."/>
            <person name="Binder M."/>
            <person name="Bloem J."/>
            <person name="Labutti K."/>
            <person name="Salamov A."/>
            <person name="Andreopoulos B."/>
            <person name="Baker S."/>
            <person name="Barry K."/>
            <person name="Bills G."/>
            <person name="Bluhm B."/>
            <person name="Cannon C."/>
            <person name="Castanera R."/>
            <person name="Culley D."/>
            <person name="Daum C."/>
            <person name="Ezra D."/>
            <person name="Gonzalez J."/>
            <person name="Henrissat B."/>
            <person name="Kuo A."/>
            <person name="Liang C."/>
            <person name="Lipzen A."/>
            <person name="Lutzoni F."/>
            <person name="Magnuson J."/>
            <person name="Mondo S."/>
            <person name="Nolan M."/>
            <person name="Ohm R."/>
            <person name="Pangilinan J."/>
            <person name="Park H.-J."/>
            <person name="Ramirez L."/>
            <person name="Alfaro M."/>
            <person name="Sun H."/>
            <person name="Tritt A."/>
            <person name="Yoshinaga Y."/>
            <person name="Zwiers L.-H."/>
            <person name="Turgeon B."/>
            <person name="Goodwin S."/>
            <person name="Spatafora J."/>
            <person name="Crous P."/>
            <person name="Grigoriev I."/>
        </authorList>
    </citation>
    <scope>NUCLEOTIDE SEQUENCE</scope>
    <source>
        <strain evidence="2">HMLAC05119</strain>
    </source>
</reference>
<keyword evidence="1" id="KW-0812">Transmembrane</keyword>
<feature type="transmembrane region" description="Helical" evidence="1">
    <location>
        <begin position="84"/>
        <end position="103"/>
    </location>
</feature>
<evidence type="ECO:0000313" key="2">
    <source>
        <dbReference type="EMBL" id="KAF1921511.1"/>
    </source>
</evidence>
<dbReference type="AlphaFoldDB" id="A0A6A5R0C4"/>
<accession>A0A6A5R0C4</accession>
<evidence type="ECO:0000313" key="3">
    <source>
        <dbReference type="Proteomes" id="UP000800096"/>
    </source>
</evidence>
<keyword evidence="1" id="KW-1133">Transmembrane helix</keyword>
<sequence length="147" mass="16385">MVNALFTVAALLCEVSQDGDGMGSFAKVSFDELHHFHGYGETLIDDRAPGYDQLKAHAQIVICRDRLLYSIIAVLVTFIIDPEVLSFPLVALVMAVVFVPILASPKDVERIVDLSAFRIEWTAVPVVKHTHYYLEKTADQPTNKGIW</sequence>
<proteinExistence type="predicted"/>